<dbReference type="RefSeq" id="WP_136414861.1">
    <property type="nucleotide sequence ID" value="NZ_CP039396.1"/>
</dbReference>
<dbReference type="PANTHER" id="PTHR11851">
    <property type="entry name" value="METALLOPROTEASE"/>
    <property type="match status" value="1"/>
</dbReference>
<dbReference type="InterPro" id="IPR050361">
    <property type="entry name" value="MPP/UQCRC_Complex"/>
</dbReference>
<sequence>MTDTAIKYHTLSNGMRIVARTTQLPVEHCGVIINAGSRDETSEIHGLAHFVEHTIFKGTGSHRASYVRDRMELVGGELNAYTTKEETAIYSTFPAGHLERALSLIAEMVIDATFPEAELAKEKLVVGEEIDTYLDTPSDAIFDDFEDIIYEGSPLSHNILGTRESLSRFDSSSCRRWLEERFTPGRTVFFYSGPTSPEKVFSLAEKHFRGFTRRDNPLNREIPPINQPFSHLNDSRESFQAHTVIGTRIPGLLAPNRLELSLLANIIGGPGMNSLLNVALRERHGLVYTIDASTSLMSDNGLLTIYFGCDPDDVKRCIRLIDRVIIPLVETPVSQRKLDAAKRQFIGQLTVGSINSEQVAISMGRSVLYRSVARTLKETVEAINAITSDSLLASAANLTEMSRLTLK</sequence>
<dbReference type="GO" id="GO:0006508">
    <property type="term" value="P:proteolysis"/>
    <property type="evidence" value="ECO:0007669"/>
    <property type="project" value="InterPro"/>
</dbReference>
<evidence type="ECO:0000313" key="7">
    <source>
        <dbReference type="Proteomes" id="UP000297149"/>
    </source>
</evidence>
<evidence type="ECO:0000256" key="1">
    <source>
        <dbReference type="ARBA" id="ARBA00001947"/>
    </source>
</evidence>
<keyword evidence="7" id="KW-1185">Reference proteome</keyword>
<dbReference type="InterPro" id="IPR001431">
    <property type="entry name" value="Pept_M16_Zn_BS"/>
</dbReference>
<gene>
    <name evidence="6" type="ORF">E7747_06495</name>
</gene>
<dbReference type="GO" id="GO:0004222">
    <property type="term" value="F:metalloendopeptidase activity"/>
    <property type="evidence" value="ECO:0007669"/>
    <property type="project" value="InterPro"/>
</dbReference>
<evidence type="ECO:0000256" key="2">
    <source>
        <dbReference type="ARBA" id="ARBA00007261"/>
    </source>
</evidence>
<dbReference type="EMBL" id="CP039396">
    <property type="protein sequence ID" value="QCD41961.1"/>
    <property type="molecule type" value="Genomic_DNA"/>
</dbReference>
<dbReference type="InterPro" id="IPR011765">
    <property type="entry name" value="Pept_M16_N"/>
</dbReference>
<dbReference type="GO" id="GO:0046872">
    <property type="term" value="F:metal ion binding"/>
    <property type="evidence" value="ECO:0007669"/>
    <property type="project" value="InterPro"/>
</dbReference>
<evidence type="ECO:0000259" key="5">
    <source>
        <dbReference type="Pfam" id="PF05193"/>
    </source>
</evidence>
<dbReference type="Proteomes" id="UP000297149">
    <property type="component" value="Chromosome"/>
</dbReference>
<dbReference type="PROSITE" id="PS00143">
    <property type="entry name" value="INSULINASE"/>
    <property type="match status" value="1"/>
</dbReference>
<comment type="similarity">
    <text evidence="2 3">Belongs to the peptidase M16 family.</text>
</comment>
<dbReference type="InterPro" id="IPR011249">
    <property type="entry name" value="Metalloenz_LuxS/M16"/>
</dbReference>
<comment type="cofactor">
    <cofactor evidence="1">
        <name>Zn(2+)</name>
        <dbReference type="ChEBI" id="CHEBI:29105"/>
    </cofactor>
</comment>
<organism evidence="6 7">
    <name type="scientific">Duncaniella dubosii</name>
    <dbReference type="NCBI Taxonomy" id="2518971"/>
    <lineage>
        <taxon>Bacteria</taxon>
        <taxon>Pseudomonadati</taxon>
        <taxon>Bacteroidota</taxon>
        <taxon>Bacteroidia</taxon>
        <taxon>Bacteroidales</taxon>
        <taxon>Muribaculaceae</taxon>
        <taxon>Duncaniella</taxon>
    </lineage>
</organism>
<name>A0A4P7W211_9BACT</name>
<dbReference type="AlphaFoldDB" id="A0A4P7W211"/>
<dbReference type="InterPro" id="IPR007863">
    <property type="entry name" value="Peptidase_M16_C"/>
</dbReference>
<reference evidence="7" key="1">
    <citation type="submission" date="2019-02" db="EMBL/GenBank/DDBJ databases">
        <title>Isolation and identification of novel species under the genus Muribaculum.</title>
        <authorList>
            <person name="Miyake S."/>
            <person name="Ding Y."/>
            <person name="Low A."/>
            <person name="Soh M."/>
            <person name="Seedorf H."/>
        </authorList>
    </citation>
    <scope>NUCLEOTIDE SEQUENCE [LARGE SCALE GENOMIC DNA]</scope>
    <source>
        <strain evidence="7">H5</strain>
    </source>
</reference>
<evidence type="ECO:0000313" key="6">
    <source>
        <dbReference type="EMBL" id="QCD41961.1"/>
    </source>
</evidence>
<dbReference type="PANTHER" id="PTHR11851:SF49">
    <property type="entry name" value="MITOCHONDRIAL-PROCESSING PEPTIDASE SUBUNIT ALPHA"/>
    <property type="match status" value="1"/>
</dbReference>
<feature type="domain" description="Peptidase M16 N-terminal" evidence="4">
    <location>
        <begin position="26"/>
        <end position="162"/>
    </location>
</feature>
<dbReference type="Pfam" id="PF00675">
    <property type="entry name" value="Peptidase_M16"/>
    <property type="match status" value="1"/>
</dbReference>
<feature type="domain" description="Peptidase M16 C-terminal" evidence="5">
    <location>
        <begin position="175"/>
        <end position="344"/>
    </location>
</feature>
<evidence type="ECO:0000256" key="3">
    <source>
        <dbReference type="RuleBase" id="RU004447"/>
    </source>
</evidence>
<evidence type="ECO:0000259" key="4">
    <source>
        <dbReference type="Pfam" id="PF00675"/>
    </source>
</evidence>
<protein>
    <submittedName>
        <fullName evidence="6">Insulinase family protein</fullName>
    </submittedName>
</protein>
<dbReference type="Gene3D" id="3.30.830.10">
    <property type="entry name" value="Metalloenzyme, LuxS/M16 peptidase-like"/>
    <property type="match status" value="2"/>
</dbReference>
<accession>A0A4P7W211</accession>
<proteinExistence type="inferred from homology"/>
<dbReference type="Pfam" id="PF05193">
    <property type="entry name" value="Peptidase_M16_C"/>
    <property type="match status" value="1"/>
</dbReference>
<dbReference type="KEGG" id="ddb:E7747_06495"/>
<dbReference type="SUPFAM" id="SSF63411">
    <property type="entry name" value="LuxS/MPP-like metallohydrolase"/>
    <property type="match status" value="2"/>
</dbReference>